<organism evidence="3 4">
    <name type="scientific">Muriicola soli</name>
    <dbReference type="NCBI Taxonomy" id="2507538"/>
    <lineage>
        <taxon>Bacteria</taxon>
        <taxon>Pseudomonadati</taxon>
        <taxon>Bacteroidota</taxon>
        <taxon>Flavobacteriia</taxon>
        <taxon>Flavobacteriales</taxon>
        <taxon>Flavobacteriaceae</taxon>
        <taxon>Muriicola</taxon>
    </lineage>
</organism>
<dbReference type="RefSeq" id="WP_129606091.1">
    <property type="nucleotide sequence ID" value="NZ_CP035544.1"/>
</dbReference>
<sequence length="227" mass="26321">MPLYKTITINPGIRVHIWKISEAEEDLGRGIKLTPHCQERYEGMKSELHRRGFLSIRHLMAEEGYIDHDLYYDDLGKPHLKDGSFISITHSYQFSAIVVSKNIPVGIDIEKQREKILKIAHKFTPIEEYGSFSEPYQLMKKLTVVWGAKESLYKINSTIGLSFLKHIDIEDFDLESGKTKGLIHLNGQYSFFEIHFNEFEGFTCAYAIQLKSRDSEEYLIQNNKEAL</sequence>
<evidence type="ECO:0000259" key="2">
    <source>
        <dbReference type="Pfam" id="PF01648"/>
    </source>
</evidence>
<dbReference type="SUPFAM" id="SSF56214">
    <property type="entry name" value="4'-phosphopantetheinyl transferase"/>
    <property type="match status" value="1"/>
</dbReference>
<accession>A0A411EBM8</accession>
<dbReference type="AlphaFoldDB" id="A0A411EBM8"/>
<evidence type="ECO:0000313" key="3">
    <source>
        <dbReference type="EMBL" id="QBA65141.1"/>
    </source>
</evidence>
<dbReference type="GO" id="GO:0008897">
    <property type="term" value="F:holo-[acyl-carrier-protein] synthase activity"/>
    <property type="evidence" value="ECO:0007669"/>
    <property type="project" value="InterPro"/>
</dbReference>
<dbReference type="KEGG" id="mur:EQY75_11745"/>
<dbReference type="Gene3D" id="3.90.470.20">
    <property type="entry name" value="4'-phosphopantetheinyl transferase domain"/>
    <property type="match status" value="1"/>
</dbReference>
<dbReference type="Pfam" id="PF01648">
    <property type="entry name" value="ACPS"/>
    <property type="match status" value="1"/>
</dbReference>
<dbReference type="EMBL" id="CP035544">
    <property type="protein sequence ID" value="QBA65141.1"/>
    <property type="molecule type" value="Genomic_DNA"/>
</dbReference>
<feature type="domain" description="4'-phosphopantetheinyl transferase" evidence="2">
    <location>
        <begin position="104"/>
        <end position="206"/>
    </location>
</feature>
<protein>
    <submittedName>
        <fullName evidence="3">4'-phosphopantetheinyl transferase superfamily protein</fullName>
    </submittedName>
</protein>
<dbReference type="Proteomes" id="UP000290889">
    <property type="component" value="Chromosome"/>
</dbReference>
<keyword evidence="4" id="KW-1185">Reference proteome</keyword>
<dbReference type="InterPro" id="IPR008278">
    <property type="entry name" value="4-PPantetheinyl_Trfase_dom"/>
</dbReference>
<dbReference type="OrthoDB" id="1190494at2"/>
<evidence type="ECO:0000256" key="1">
    <source>
        <dbReference type="ARBA" id="ARBA00022679"/>
    </source>
</evidence>
<name>A0A411EBM8_9FLAO</name>
<dbReference type="InterPro" id="IPR037143">
    <property type="entry name" value="4-PPantetheinyl_Trfase_dom_sf"/>
</dbReference>
<proteinExistence type="predicted"/>
<evidence type="ECO:0000313" key="4">
    <source>
        <dbReference type="Proteomes" id="UP000290889"/>
    </source>
</evidence>
<reference evidence="3 4" key="1">
    <citation type="submission" date="2019-01" db="EMBL/GenBank/DDBJ databases">
        <title>Muriicola soli sp. nov., isolated from soil.</title>
        <authorList>
            <person name="Kang H.J."/>
            <person name="Kim S.B."/>
        </authorList>
    </citation>
    <scope>NUCLEOTIDE SEQUENCE [LARGE SCALE GENOMIC DNA]</scope>
    <source>
        <strain evidence="3 4">MMS17-SY002</strain>
    </source>
</reference>
<keyword evidence="1 3" id="KW-0808">Transferase</keyword>
<gene>
    <name evidence="3" type="ORF">EQY75_11745</name>
</gene>
<dbReference type="GO" id="GO:0000287">
    <property type="term" value="F:magnesium ion binding"/>
    <property type="evidence" value="ECO:0007669"/>
    <property type="project" value="InterPro"/>
</dbReference>